<dbReference type="InterPro" id="IPR002641">
    <property type="entry name" value="PNPLA_dom"/>
</dbReference>
<name>A0A1Q2CVI3_9ACTN</name>
<dbReference type="PROSITE" id="PS51635">
    <property type="entry name" value="PNPLA"/>
    <property type="match status" value="1"/>
</dbReference>
<accession>A0A1Q2CVI3</accession>
<dbReference type="EMBL" id="CP019607">
    <property type="protein sequence ID" value="AQP50097.1"/>
    <property type="molecule type" value="Genomic_DNA"/>
</dbReference>
<dbReference type="InterPro" id="IPR050301">
    <property type="entry name" value="NTE"/>
</dbReference>
<gene>
    <name evidence="7" type="ORF">BW733_03855</name>
</gene>
<feature type="region of interest" description="Disordered" evidence="5">
    <location>
        <begin position="120"/>
        <end position="167"/>
    </location>
</feature>
<keyword evidence="8" id="KW-1185">Reference proteome</keyword>
<organism evidence="7 8">
    <name type="scientific">Tessaracoccus flavescens</name>
    <dbReference type="NCBI Taxonomy" id="399497"/>
    <lineage>
        <taxon>Bacteria</taxon>
        <taxon>Bacillati</taxon>
        <taxon>Actinomycetota</taxon>
        <taxon>Actinomycetes</taxon>
        <taxon>Propionibacteriales</taxon>
        <taxon>Propionibacteriaceae</taxon>
        <taxon>Tessaracoccus</taxon>
    </lineage>
</organism>
<feature type="active site" description="Proton acceptor" evidence="4">
    <location>
        <position position="300"/>
    </location>
</feature>
<comment type="caution">
    <text evidence="4">Lacks conserved residue(s) required for the propagation of feature annotation.</text>
</comment>
<dbReference type="InterPro" id="IPR016035">
    <property type="entry name" value="Acyl_Trfase/lysoPLipase"/>
</dbReference>
<proteinExistence type="predicted"/>
<dbReference type="GO" id="GO:0016787">
    <property type="term" value="F:hydrolase activity"/>
    <property type="evidence" value="ECO:0007669"/>
    <property type="project" value="UniProtKB-UniRule"/>
</dbReference>
<dbReference type="AlphaFoldDB" id="A0A1Q2CVI3"/>
<evidence type="ECO:0000313" key="8">
    <source>
        <dbReference type="Proteomes" id="UP000188235"/>
    </source>
</evidence>
<keyword evidence="2 4" id="KW-0442">Lipid degradation</keyword>
<feature type="active site" description="Nucleophile" evidence="4">
    <location>
        <position position="58"/>
    </location>
</feature>
<dbReference type="STRING" id="399497.BW733_03855"/>
<dbReference type="RefSeq" id="WP_077348044.1">
    <property type="nucleotide sequence ID" value="NZ_CP019607.1"/>
</dbReference>
<evidence type="ECO:0000256" key="1">
    <source>
        <dbReference type="ARBA" id="ARBA00022801"/>
    </source>
</evidence>
<evidence type="ECO:0000256" key="3">
    <source>
        <dbReference type="ARBA" id="ARBA00023098"/>
    </source>
</evidence>
<dbReference type="PANTHER" id="PTHR14226">
    <property type="entry name" value="NEUROPATHY TARGET ESTERASE/SWISS CHEESE D.MELANOGASTER"/>
    <property type="match status" value="1"/>
</dbReference>
<dbReference type="KEGG" id="tfa:BW733_03855"/>
<feature type="domain" description="PNPLA" evidence="6">
    <location>
        <begin position="23"/>
        <end position="313"/>
    </location>
</feature>
<dbReference type="GO" id="GO:0016042">
    <property type="term" value="P:lipid catabolic process"/>
    <property type="evidence" value="ECO:0007669"/>
    <property type="project" value="UniProtKB-UniRule"/>
</dbReference>
<evidence type="ECO:0000313" key="7">
    <source>
        <dbReference type="EMBL" id="AQP50097.1"/>
    </source>
</evidence>
<dbReference type="Proteomes" id="UP000188235">
    <property type="component" value="Chromosome"/>
</dbReference>
<evidence type="ECO:0000256" key="2">
    <source>
        <dbReference type="ARBA" id="ARBA00022963"/>
    </source>
</evidence>
<dbReference type="Pfam" id="PF01734">
    <property type="entry name" value="Patatin"/>
    <property type="match status" value="1"/>
</dbReference>
<feature type="short sequence motif" description="DGA/G" evidence="4">
    <location>
        <begin position="300"/>
        <end position="302"/>
    </location>
</feature>
<feature type="compositionally biased region" description="Pro residues" evidence="5">
    <location>
        <begin position="145"/>
        <end position="157"/>
    </location>
</feature>
<feature type="compositionally biased region" description="Low complexity" evidence="5">
    <location>
        <begin position="133"/>
        <end position="144"/>
    </location>
</feature>
<feature type="short sequence motif" description="GXSXG" evidence="4">
    <location>
        <begin position="56"/>
        <end position="60"/>
    </location>
</feature>
<reference evidence="7 8" key="1">
    <citation type="journal article" date="2008" name="Int. J. Syst. Evol. Microbiol.">
        <title>Tessaracoccus flavescens sp. nov., isolated from marine sediment.</title>
        <authorList>
            <person name="Lee D.W."/>
            <person name="Lee S.D."/>
        </authorList>
    </citation>
    <scope>NUCLEOTIDE SEQUENCE [LARGE SCALE GENOMIC DNA]</scope>
    <source>
        <strain evidence="7 8">SST-39T</strain>
    </source>
</reference>
<keyword evidence="1 4" id="KW-0378">Hydrolase</keyword>
<dbReference type="SUPFAM" id="SSF52151">
    <property type="entry name" value="FabD/lysophospholipase-like"/>
    <property type="match status" value="1"/>
</dbReference>
<evidence type="ECO:0000256" key="5">
    <source>
        <dbReference type="SAM" id="MobiDB-lite"/>
    </source>
</evidence>
<evidence type="ECO:0000259" key="6">
    <source>
        <dbReference type="PROSITE" id="PS51635"/>
    </source>
</evidence>
<protein>
    <recommendedName>
        <fullName evidence="6">PNPLA domain-containing protein</fullName>
    </recommendedName>
</protein>
<dbReference type="Gene3D" id="3.40.1090.10">
    <property type="entry name" value="Cytosolic phospholipase A2 catalytic domain"/>
    <property type="match status" value="2"/>
</dbReference>
<evidence type="ECO:0000256" key="4">
    <source>
        <dbReference type="PROSITE-ProRule" id="PRU01161"/>
    </source>
</evidence>
<keyword evidence="3 4" id="KW-0443">Lipid metabolism</keyword>
<sequence length="493" mass="54223">MAGKGWFGLPFFSLNPRPEVVSCVLSGGGSRASFQLGALDYLYRHDEQFTPTIFVGASAGSILASTLAQSADRDVQQEYLRRLREIWDAMTEPNDMFTPRPWYERLATEGPQLLELVKPLRTDPRPAPPRPQRAPLLPFLRQSPASPPTPELPPQPTPLELALTPDSDEPVRSEWSLAALSSIASHLGRLPRIGSDLNAIAHGLDASKSMYRPGPVLLELLREETFFPARVAASGATLRIAMVALESGELRFMTERGSFVNRNNEPLPGGLHDLTIGVLASCAIPAVFRPVPIGNETYVDGGVRENLPAALAIGHLGAVRNYVVSSQSSGVHRRGSMADADLFSIVMRSTEILIDEAGRDELAYAHSAGSIVIYPELSVHDAMTVDPALIAINEAYGWLRAAEQHLHLDQAAEARHRRIIEARLRALQAEQDYLSTEEPDKRRLRALRSAKTELRDAVRSARDVPLPPGAEEWWRTWEPRATPVALDPPWLTA</sequence>
<dbReference type="OrthoDB" id="2339873at2"/>
<dbReference type="PANTHER" id="PTHR14226:SF29">
    <property type="entry name" value="NEUROPATHY TARGET ESTERASE SWS"/>
    <property type="match status" value="1"/>
</dbReference>